<organism evidence="2 3">
    <name type="scientific">Kineococcus xinjiangensis</name>
    <dbReference type="NCBI Taxonomy" id="512762"/>
    <lineage>
        <taxon>Bacteria</taxon>
        <taxon>Bacillati</taxon>
        <taxon>Actinomycetota</taxon>
        <taxon>Actinomycetes</taxon>
        <taxon>Kineosporiales</taxon>
        <taxon>Kineosporiaceae</taxon>
        <taxon>Kineococcus</taxon>
    </lineage>
</organism>
<dbReference type="PROSITE" id="PS50943">
    <property type="entry name" value="HTH_CROC1"/>
    <property type="match status" value="1"/>
</dbReference>
<evidence type="ECO:0000313" key="2">
    <source>
        <dbReference type="EMBL" id="PPK92628.1"/>
    </source>
</evidence>
<dbReference type="SUPFAM" id="SSF47413">
    <property type="entry name" value="lambda repressor-like DNA-binding domains"/>
    <property type="match status" value="1"/>
</dbReference>
<dbReference type="Gene3D" id="1.10.260.40">
    <property type="entry name" value="lambda repressor-like DNA-binding domains"/>
    <property type="match status" value="1"/>
</dbReference>
<evidence type="ECO:0000259" key="1">
    <source>
        <dbReference type="PROSITE" id="PS50943"/>
    </source>
</evidence>
<dbReference type="PANTHER" id="PTHR35010">
    <property type="entry name" value="BLL4672 PROTEIN-RELATED"/>
    <property type="match status" value="1"/>
</dbReference>
<sequence length="296" mass="31939">MGREHAVRDFLRARRAAVSPGDVGLPHAPGARRVPGLRREEVASLAGVSVDYYTRLEQGRALNVSDSVLRAIARALRLDEEEVAHLRDLVGPSAGAPRASGRATQGIRPGVAQLLATMESLPAYVLGWRGEVLAANRLARALFTDFEAMPAPQRNLVRWLCTDPTARELFLDWEDVAADAVAALHRQVGKDACDPLIAALVGELSVVSEEFARWWASQRVFSRTHGVRRLRHPLVGRLDLAVEHLLVPGPLEQALVVHSAEPGSASAEALGLLASWTAPGRGATPQEAERGSRLEG</sequence>
<dbReference type="InterPro" id="IPR010982">
    <property type="entry name" value="Lambda_DNA-bd_dom_sf"/>
</dbReference>
<dbReference type="Gene3D" id="3.30.450.180">
    <property type="match status" value="1"/>
</dbReference>
<gene>
    <name evidence="2" type="ORF">CLV92_11357</name>
</gene>
<dbReference type="Pfam" id="PF17765">
    <property type="entry name" value="MLTR_LBD"/>
    <property type="match status" value="1"/>
</dbReference>
<dbReference type="SMART" id="SM00530">
    <property type="entry name" value="HTH_XRE"/>
    <property type="match status" value="1"/>
</dbReference>
<dbReference type="Pfam" id="PF13560">
    <property type="entry name" value="HTH_31"/>
    <property type="match status" value="1"/>
</dbReference>
<accession>A0A2S6IEI2</accession>
<dbReference type="OrthoDB" id="3212310at2"/>
<dbReference type="InterPro" id="IPR041413">
    <property type="entry name" value="MLTR_LBD"/>
</dbReference>
<dbReference type="EMBL" id="PTJD01000013">
    <property type="protein sequence ID" value="PPK92628.1"/>
    <property type="molecule type" value="Genomic_DNA"/>
</dbReference>
<dbReference type="RefSeq" id="WP_104434463.1">
    <property type="nucleotide sequence ID" value="NZ_PTJD01000013.1"/>
</dbReference>
<dbReference type="InterPro" id="IPR001387">
    <property type="entry name" value="Cro/C1-type_HTH"/>
</dbReference>
<comment type="caution">
    <text evidence="2">The sequence shown here is derived from an EMBL/GenBank/DDBJ whole genome shotgun (WGS) entry which is preliminary data.</text>
</comment>
<dbReference type="PANTHER" id="PTHR35010:SF2">
    <property type="entry name" value="BLL4672 PROTEIN"/>
    <property type="match status" value="1"/>
</dbReference>
<dbReference type="AlphaFoldDB" id="A0A2S6IEI2"/>
<name>A0A2S6IEI2_9ACTN</name>
<dbReference type="GO" id="GO:0003677">
    <property type="term" value="F:DNA binding"/>
    <property type="evidence" value="ECO:0007669"/>
    <property type="project" value="InterPro"/>
</dbReference>
<evidence type="ECO:0000313" key="3">
    <source>
        <dbReference type="Proteomes" id="UP000239485"/>
    </source>
</evidence>
<dbReference type="Proteomes" id="UP000239485">
    <property type="component" value="Unassembled WGS sequence"/>
</dbReference>
<keyword evidence="3" id="KW-1185">Reference proteome</keyword>
<proteinExistence type="predicted"/>
<protein>
    <submittedName>
        <fullName evidence="2">Helix-turn-helix protein</fullName>
    </submittedName>
</protein>
<reference evidence="2 3" key="1">
    <citation type="submission" date="2018-02" db="EMBL/GenBank/DDBJ databases">
        <title>Genomic Encyclopedia of Archaeal and Bacterial Type Strains, Phase II (KMG-II): from individual species to whole genera.</title>
        <authorList>
            <person name="Goeker M."/>
        </authorList>
    </citation>
    <scope>NUCLEOTIDE SEQUENCE [LARGE SCALE GENOMIC DNA]</scope>
    <source>
        <strain evidence="2 3">DSM 22857</strain>
    </source>
</reference>
<feature type="domain" description="HTH cro/C1-type" evidence="1">
    <location>
        <begin position="36"/>
        <end position="83"/>
    </location>
</feature>
<dbReference type="CDD" id="cd00093">
    <property type="entry name" value="HTH_XRE"/>
    <property type="match status" value="1"/>
</dbReference>